<name>A0A4R5TTC1_9GAMM</name>
<reference evidence="1 2" key="1">
    <citation type="submission" date="2019-03" db="EMBL/GenBank/DDBJ databases">
        <title>Luteimonas zhaokaii sp.nov., isolated from the rectal contents of Plateau pika in Yushu, Qinghai Province, China.</title>
        <authorList>
            <person name="Zhang G."/>
        </authorList>
    </citation>
    <scope>NUCLEOTIDE SEQUENCE [LARGE SCALE GENOMIC DNA]</scope>
    <source>
        <strain evidence="1 2">B9</strain>
    </source>
</reference>
<dbReference type="OrthoDB" id="5975571at2"/>
<comment type="caution">
    <text evidence="1">The sequence shown here is derived from an EMBL/GenBank/DDBJ whole genome shotgun (WGS) entry which is preliminary data.</text>
</comment>
<keyword evidence="2" id="KW-1185">Reference proteome</keyword>
<dbReference type="AlphaFoldDB" id="A0A4R5TTC1"/>
<proteinExistence type="predicted"/>
<evidence type="ECO:0000313" key="1">
    <source>
        <dbReference type="EMBL" id="TDK23365.1"/>
    </source>
</evidence>
<dbReference type="EMBL" id="SMTF01000008">
    <property type="protein sequence ID" value="TDK23365.1"/>
    <property type="molecule type" value="Genomic_DNA"/>
</dbReference>
<dbReference type="RefSeq" id="WP_133322060.1">
    <property type="nucleotide sequence ID" value="NZ_SMTF01000008.1"/>
</dbReference>
<evidence type="ECO:0000313" key="2">
    <source>
        <dbReference type="Proteomes" id="UP000294796"/>
    </source>
</evidence>
<accession>A0A4R5TTC1</accession>
<organism evidence="1 2">
    <name type="scientific">Luteimonas aestuarii</name>
    <dbReference type="NCBI Taxonomy" id="453837"/>
    <lineage>
        <taxon>Bacteria</taxon>
        <taxon>Pseudomonadati</taxon>
        <taxon>Pseudomonadota</taxon>
        <taxon>Gammaproteobacteria</taxon>
        <taxon>Lysobacterales</taxon>
        <taxon>Lysobacteraceae</taxon>
        <taxon>Luteimonas</taxon>
    </lineage>
</organism>
<gene>
    <name evidence="1" type="ORF">E2F46_10595</name>
</gene>
<dbReference type="Proteomes" id="UP000294796">
    <property type="component" value="Unassembled WGS sequence"/>
</dbReference>
<protein>
    <recommendedName>
        <fullName evidence="3">DUF2188 domain-containing protein</fullName>
    </recommendedName>
</protein>
<sequence>MERALVTVVPGDNGWQVRIDQHSVVCNLDKLTAMQRAANIARDCHESMGLPTGVLVRMANGEDILIGKCG</sequence>
<evidence type="ECO:0008006" key="3">
    <source>
        <dbReference type="Google" id="ProtNLM"/>
    </source>
</evidence>